<reference evidence="16" key="1">
    <citation type="submission" date="2023-01" db="EMBL/GenBank/DDBJ databases">
        <title>Xenophilus mangrovi sp. nov., isolated from soil of Mangrove nature reserve.</title>
        <authorList>
            <person name="Xu S."/>
            <person name="Liu Z."/>
            <person name="Xu Y."/>
        </authorList>
    </citation>
    <scope>NUCLEOTIDE SEQUENCE</scope>
    <source>
        <strain evidence="16">YW8</strain>
    </source>
</reference>
<dbReference type="Pfam" id="PF02518">
    <property type="entry name" value="HATPase_c"/>
    <property type="match status" value="1"/>
</dbReference>
<evidence type="ECO:0000256" key="4">
    <source>
        <dbReference type="ARBA" id="ARBA00022553"/>
    </source>
</evidence>
<dbReference type="Pfam" id="PF00512">
    <property type="entry name" value="HisKA"/>
    <property type="match status" value="1"/>
</dbReference>
<dbReference type="EMBL" id="JAQIPB010000002">
    <property type="protein sequence ID" value="MDA7415911.1"/>
    <property type="molecule type" value="Genomic_DNA"/>
</dbReference>
<dbReference type="InterPro" id="IPR036890">
    <property type="entry name" value="HATPase_C_sf"/>
</dbReference>
<evidence type="ECO:0000259" key="14">
    <source>
        <dbReference type="PROSITE" id="PS50109"/>
    </source>
</evidence>
<feature type="transmembrane region" description="Helical" evidence="13">
    <location>
        <begin position="159"/>
        <end position="177"/>
    </location>
</feature>
<keyword evidence="5" id="KW-0808">Transferase</keyword>
<dbReference type="Proteomes" id="UP001212602">
    <property type="component" value="Unassembled WGS sequence"/>
</dbReference>
<evidence type="ECO:0000256" key="12">
    <source>
        <dbReference type="ARBA" id="ARBA00023136"/>
    </source>
</evidence>
<evidence type="ECO:0000256" key="2">
    <source>
        <dbReference type="ARBA" id="ARBA00004141"/>
    </source>
</evidence>
<evidence type="ECO:0000256" key="9">
    <source>
        <dbReference type="ARBA" id="ARBA00022840"/>
    </source>
</evidence>
<evidence type="ECO:0000256" key="8">
    <source>
        <dbReference type="ARBA" id="ARBA00022777"/>
    </source>
</evidence>
<organism evidence="16 17">
    <name type="scientific">Xenophilus arseniciresistens</name>
    <dbReference type="NCBI Taxonomy" id="1283306"/>
    <lineage>
        <taxon>Bacteria</taxon>
        <taxon>Pseudomonadati</taxon>
        <taxon>Pseudomonadota</taxon>
        <taxon>Betaproteobacteria</taxon>
        <taxon>Burkholderiales</taxon>
        <taxon>Comamonadaceae</taxon>
        <taxon>Xenophilus</taxon>
    </lineage>
</organism>
<dbReference type="SMART" id="SM00388">
    <property type="entry name" value="HisKA"/>
    <property type="match status" value="1"/>
</dbReference>
<keyword evidence="6 13" id="KW-0812">Transmembrane</keyword>
<comment type="subcellular location">
    <subcellularLocation>
        <location evidence="2">Membrane</location>
        <topology evidence="2">Multi-pass membrane protein</topology>
    </subcellularLocation>
</comment>
<dbReference type="Gene3D" id="3.30.565.10">
    <property type="entry name" value="Histidine kinase-like ATPase, C-terminal domain"/>
    <property type="match status" value="1"/>
</dbReference>
<dbReference type="InterPro" id="IPR013727">
    <property type="entry name" value="2CSK_N"/>
</dbReference>
<dbReference type="SUPFAM" id="SSF47384">
    <property type="entry name" value="Homodimeric domain of signal transducing histidine kinase"/>
    <property type="match status" value="1"/>
</dbReference>
<name>A0AAE3SZI5_9BURK</name>
<dbReference type="InterPro" id="IPR004358">
    <property type="entry name" value="Sig_transdc_His_kin-like_C"/>
</dbReference>
<evidence type="ECO:0000259" key="15">
    <source>
        <dbReference type="PROSITE" id="PS50885"/>
    </source>
</evidence>
<feature type="domain" description="HAMP" evidence="15">
    <location>
        <begin position="178"/>
        <end position="231"/>
    </location>
</feature>
<dbReference type="InterPro" id="IPR005467">
    <property type="entry name" value="His_kinase_dom"/>
</dbReference>
<dbReference type="InterPro" id="IPR003594">
    <property type="entry name" value="HATPase_dom"/>
</dbReference>
<evidence type="ECO:0000256" key="10">
    <source>
        <dbReference type="ARBA" id="ARBA00022989"/>
    </source>
</evidence>
<keyword evidence="12 13" id="KW-0472">Membrane</keyword>
<comment type="caution">
    <text evidence="16">The sequence shown here is derived from an EMBL/GenBank/DDBJ whole genome shotgun (WGS) entry which is preliminary data.</text>
</comment>
<gene>
    <name evidence="16" type="ORF">PGB34_05995</name>
</gene>
<keyword evidence="11" id="KW-0902">Two-component regulatory system</keyword>
<keyword evidence="8" id="KW-0418">Kinase</keyword>
<evidence type="ECO:0000256" key="1">
    <source>
        <dbReference type="ARBA" id="ARBA00000085"/>
    </source>
</evidence>
<evidence type="ECO:0000256" key="3">
    <source>
        <dbReference type="ARBA" id="ARBA00012438"/>
    </source>
</evidence>
<dbReference type="SUPFAM" id="SSF55874">
    <property type="entry name" value="ATPase domain of HSP90 chaperone/DNA topoisomerase II/histidine kinase"/>
    <property type="match status" value="1"/>
</dbReference>
<dbReference type="RefSeq" id="WP_271427154.1">
    <property type="nucleotide sequence ID" value="NZ_JAQIPB010000002.1"/>
</dbReference>
<dbReference type="InterPro" id="IPR003661">
    <property type="entry name" value="HisK_dim/P_dom"/>
</dbReference>
<keyword evidence="10 13" id="KW-1133">Transmembrane helix</keyword>
<dbReference type="Gene3D" id="1.20.5.1040">
    <property type="entry name" value="Sensor protein qsec"/>
    <property type="match status" value="1"/>
</dbReference>
<keyword evidence="7" id="KW-0547">Nucleotide-binding</keyword>
<dbReference type="Gene3D" id="1.10.287.130">
    <property type="match status" value="1"/>
</dbReference>
<dbReference type="GO" id="GO:0005524">
    <property type="term" value="F:ATP binding"/>
    <property type="evidence" value="ECO:0007669"/>
    <property type="project" value="UniProtKB-KW"/>
</dbReference>
<evidence type="ECO:0000313" key="16">
    <source>
        <dbReference type="EMBL" id="MDA7415911.1"/>
    </source>
</evidence>
<dbReference type="PROSITE" id="PS50885">
    <property type="entry name" value="HAMP"/>
    <property type="match status" value="1"/>
</dbReference>
<evidence type="ECO:0000256" key="6">
    <source>
        <dbReference type="ARBA" id="ARBA00022692"/>
    </source>
</evidence>
<dbReference type="Pfam" id="PF08521">
    <property type="entry name" value="2CSK_N"/>
    <property type="match status" value="1"/>
</dbReference>
<dbReference type="PRINTS" id="PR00344">
    <property type="entry name" value="BCTRLSENSOR"/>
</dbReference>
<dbReference type="AlphaFoldDB" id="A0AAE3SZI5"/>
<sequence>MSSSAGGSLQARLTRLLLGLFAVVWLATTVLAWFDARHEVEEILDSHLAQAAALLVAQPPHAQAPGGVPKRSHTPVLHRYAAKTALQVWSGERLLLRSATAPEQALAPQAVPGFQTVPLGGQQWRVFVTPGGLPGQQVQVGQAVAARDDVLWAMWRSTLWPLLLALPLLGLGLWAVVRHALRPLNALGQALHARRPDALQQHIPEDRLPREMRPMVQALNQLFLRIEGLLASERRFTADAAHELRTPIAAIRAHAEVALRASTDVQRQQALERTLAGCDRATHLVTQLLTLSRLEAEAAPAPRPVDLAVIARQVLAELAPRALTQGQQLSMEAVRPWPLQGDEALLAVLLRNLVDNALQHAGTGAQIQICLQRQEDGAMVLSVEDSGPGLAAADLARLGERFFRPAGTRASGSGLGWSIASRIAQAHGLGLSARSSARLGGLCARLEDR</sequence>
<keyword evidence="17" id="KW-1185">Reference proteome</keyword>
<dbReference type="GO" id="GO:0000155">
    <property type="term" value="F:phosphorelay sensor kinase activity"/>
    <property type="evidence" value="ECO:0007669"/>
    <property type="project" value="InterPro"/>
</dbReference>
<dbReference type="InterPro" id="IPR050428">
    <property type="entry name" value="TCS_sensor_his_kinase"/>
</dbReference>
<dbReference type="PANTHER" id="PTHR45436:SF14">
    <property type="entry name" value="SENSOR PROTEIN QSEC"/>
    <property type="match status" value="1"/>
</dbReference>
<evidence type="ECO:0000313" key="17">
    <source>
        <dbReference type="Proteomes" id="UP001212602"/>
    </source>
</evidence>
<dbReference type="EC" id="2.7.13.3" evidence="3"/>
<feature type="domain" description="Histidine kinase" evidence="14">
    <location>
        <begin position="239"/>
        <end position="430"/>
    </location>
</feature>
<comment type="catalytic activity">
    <reaction evidence="1">
        <text>ATP + protein L-histidine = ADP + protein N-phospho-L-histidine.</text>
        <dbReference type="EC" id="2.7.13.3"/>
    </reaction>
</comment>
<dbReference type="PROSITE" id="PS50109">
    <property type="entry name" value="HIS_KIN"/>
    <property type="match status" value="1"/>
</dbReference>
<protein>
    <recommendedName>
        <fullName evidence="3">histidine kinase</fullName>
        <ecNumber evidence="3">2.7.13.3</ecNumber>
    </recommendedName>
</protein>
<dbReference type="SMART" id="SM00387">
    <property type="entry name" value="HATPase_c"/>
    <property type="match status" value="1"/>
</dbReference>
<dbReference type="InterPro" id="IPR036097">
    <property type="entry name" value="HisK_dim/P_sf"/>
</dbReference>
<dbReference type="GO" id="GO:0005886">
    <property type="term" value="C:plasma membrane"/>
    <property type="evidence" value="ECO:0007669"/>
    <property type="project" value="TreeGrafter"/>
</dbReference>
<dbReference type="CDD" id="cd00082">
    <property type="entry name" value="HisKA"/>
    <property type="match status" value="1"/>
</dbReference>
<keyword evidence="4" id="KW-0597">Phosphoprotein</keyword>
<evidence type="ECO:0000256" key="13">
    <source>
        <dbReference type="SAM" id="Phobius"/>
    </source>
</evidence>
<proteinExistence type="predicted"/>
<evidence type="ECO:0000256" key="7">
    <source>
        <dbReference type="ARBA" id="ARBA00022741"/>
    </source>
</evidence>
<evidence type="ECO:0000256" key="5">
    <source>
        <dbReference type="ARBA" id="ARBA00022679"/>
    </source>
</evidence>
<keyword evidence="9 16" id="KW-0067">ATP-binding</keyword>
<accession>A0AAE3SZI5</accession>
<dbReference type="InterPro" id="IPR003660">
    <property type="entry name" value="HAMP_dom"/>
</dbReference>
<dbReference type="PANTHER" id="PTHR45436">
    <property type="entry name" value="SENSOR HISTIDINE KINASE YKOH"/>
    <property type="match status" value="1"/>
</dbReference>
<evidence type="ECO:0000256" key="11">
    <source>
        <dbReference type="ARBA" id="ARBA00023012"/>
    </source>
</evidence>